<dbReference type="InterPro" id="IPR022127">
    <property type="entry name" value="STIMATE/YPL162C"/>
</dbReference>
<feature type="transmembrane region" description="Helical" evidence="1">
    <location>
        <begin position="7"/>
        <end position="26"/>
    </location>
</feature>
<dbReference type="OrthoDB" id="431202at2759"/>
<name>A0A653C3Y4_CALMS</name>
<dbReference type="Proteomes" id="UP000410492">
    <property type="component" value="Unassembled WGS sequence"/>
</dbReference>
<evidence type="ECO:0000313" key="3">
    <source>
        <dbReference type="Proteomes" id="UP000410492"/>
    </source>
</evidence>
<keyword evidence="1" id="KW-0472">Membrane</keyword>
<proteinExistence type="predicted"/>
<dbReference type="GO" id="GO:0016020">
    <property type="term" value="C:membrane"/>
    <property type="evidence" value="ECO:0007669"/>
    <property type="project" value="TreeGrafter"/>
</dbReference>
<feature type="transmembrane region" description="Helical" evidence="1">
    <location>
        <begin position="46"/>
        <end position="68"/>
    </location>
</feature>
<reference evidence="2 3" key="1">
    <citation type="submission" date="2019-01" db="EMBL/GenBank/DDBJ databases">
        <authorList>
            <person name="Sayadi A."/>
        </authorList>
    </citation>
    <scope>NUCLEOTIDE SEQUENCE [LARGE SCALE GENOMIC DNA]</scope>
</reference>
<dbReference type="PANTHER" id="PTHR31735">
    <property type="entry name" value="VACUOLAR MEMBRANE PROTEIN YPL162C"/>
    <property type="match status" value="1"/>
</dbReference>
<keyword evidence="3" id="KW-1185">Reference proteome</keyword>
<keyword evidence="1" id="KW-1133">Transmembrane helix</keyword>
<evidence type="ECO:0000256" key="1">
    <source>
        <dbReference type="SAM" id="Phobius"/>
    </source>
</evidence>
<evidence type="ECO:0000313" key="2">
    <source>
        <dbReference type="EMBL" id="VEN42627.1"/>
    </source>
</evidence>
<dbReference type="Pfam" id="PF12400">
    <property type="entry name" value="STIMATE"/>
    <property type="match status" value="1"/>
</dbReference>
<keyword evidence="1" id="KW-0812">Transmembrane</keyword>
<dbReference type="AlphaFoldDB" id="A0A653C3Y4"/>
<organism evidence="2 3">
    <name type="scientific">Callosobruchus maculatus</name>
    <name type="common">Southern cowpea weevil</name>
    <name type="synonym">Pulse bruchid</name>
    <dbReference type="NCBI Taxonomy" id="64391"/>
    <lineage>
        <taxon>Eukaryota</taxon>
        <taxon>Metazoa</taxon>
        <taxon>Ecdysozoa</taxon>
        <taxon>Arthropoda</taxon>
        <taxon>Hexapoda</taxon>
        <taxon>Insecta</taxon>
        <taxon>Pterygota</taxon>
        <taxon>Neoptera</taxon>
        <taxon>Endopterygota</taxon>
        <taxon>Coleoptera</taxon>
        <taxon>Polyphaga</taxon>
        <taxon>Cucujiformia</taxon>
        <taxon>Chrysomeloidea</taxon>
        <taxon>Chrysomelidae</taxon>
        <taxon>Bruchinae</taxon>
        <taxon>Bruchini</taxon>
        <taxon>Callosobruchus</taxon>
    </lineage>
</organism>
<accession>A0A653C3Y4</accession>
<protein>
    <submittedName>
        <fullName evidence="2">Uncharacterized protein</fullName>
    </submittedName>
</protein>
<dbReference type="EMBL" id="CAACVG010006929">
    <property type="protein sequence ID" value="VEN42627.1"/>
    <property type="molecule type" value="Genomic_DNA"/>
</dbReference>
<sequence length="132" mass="15695">MAQCCLYVFLMFIVKLTITLFMQLDFWENVKDFILSPIPDPKVELAFVMLIIPFFVNMLMFWVTDNFLMYKDPSKRRRNSSEQSLLQKANVKYRSLRKKKRVDSERISPYTSLIAFHVLPELPFSIWKGTSL</sequence>
<gene>
    <name evidence="2" type="ORF">CALMAC_LOCUS6041</name>
</gene>
<dbReference type="PANTHER" id="PTHR31735:SF1">
    <property type="entry name" value="VACUOLAR MEMBRANE PROTEIN YPL162C"/>
    <property type="match status" value="1"/>
</dbReference>